<dbReference type="Proteomes" id="UP000054279">
    <property type="component" value="Unassembled WGS sequence"/>
</dbReference>
<gene>
    <name evidence="2" type="ORF">M422DRAFT_34560</name>
</gene>
<organism evidence="2 3">
    <name type="scientific">Sphaerobolus stellatus (strain SS14)</name>
    <dbReference type="NCBI Taxonomy" id="990650"/>
    <lineage>
        <taxon>Eukaryota</taxon>
        <taxon>Fungi</taxon>
        <taxon>Dikarya</taxon>
        <taxon>Basidiomycota</taxon>
        <taxon>Agaricomycotina</taxon>
        <taxon>Agaricomycetes</taxon>
        <taxon>Phallomycetidae</taxon>
        <taxon>Geastrales</taxon>
        <taxon>Sphaerobolaceae</taxon>
        <taxon>Sphaerobolus</taxon>
    </lineage>
</organism>
<feature type="non-terminal residue" evidence="2">
    <location>
        <position position="182"/>
    </location>
</feature>
<accession>A0A0C9VDV9</accession>
<protein>
    <recommendedName>
        <fullName evidence="1">DUF7770 domain-containing protein</fullName>
    </recommendedName>
</protein>
<dbReference type="AlphaFoldDB" id="A0A0C9VDV9"/>
<reference evidence="2 3" key="1">
    <citation type="submission" date="2014-06" db="EMBL/GenBank/DDBJ databases">
        <title>Evolutionary Origins and Diversification of the Mycorrhizal Mutualists.</title>
        <authorList>
            <consortium name="DOE Joint Genome Institute"/>
            <consortium name="Mycorrhizal Genomics Consortium"/>
            <person name="Kohler A."/>
            <person name="Kuo A."/>
            <person name="Nagy L.G."/>
            <person name="Floudas D."/>
            <person name="Copeland A."/>
            <person name="Barry K.W."/>
            <person name="Cichocki N."/>
            <person name="Veneault-Fourrey C."/>
            <person name="LaButti K."/>
            <person name="Lindquist E.A."/>
            <person name="Lipzen A."/>
            <person name="Lundell T."/>
            <person name="Morin E."/>
            <person name="Murat C."/>
            <person name="Riley R."/>
            <person name="Ohm R."/>
            <person name="Sun H."/>
            <person name="Tunlid A."/>
            <person name="Henrissat B."/>
            <person name="Grigoriev I.V."/>
            <person name="Hibbett D.S."/>
            <person name="Martin F."/>
        </authorList>
    </citation>
    <scope>NUCLEOTIDE SEQUENCE [LARGE SCALE GENOMIC DNA]</scope>
    <source>
        <strain evidence="2 3">SS14</strain>
    </source>
</reference>
<dbReference type="OrthoDB" id="3527137at2759"/>
<dbReference type="InterPro" id="IPR056672">
    <property type="entry name" value="DUF7770"/>
</dbReference>
<feature type="domain" description="DUF7770" evidence="1">
    <location>
        <begin position="25"/>
        <end position="175"/>
    </location>
</feature>
<evidence type="ECO:0000259" key="1">
    <source>
        <dbReference type="Pfam" id="PF24968"/>
    </source>
</evidence>
<dbReference type="Pfam" id="PF24968">
    <property type="entry name" value="DUF7770"/>
    <property type="match status" value="1"/>
</dbReference>
<name>A0A0C9VDV9_SPHS4</name>
<sequence>MSTIWKNRFNEVDNDATILGLRFVGSTGLEQDSDKPFHWRIYFVISPSKSSDSGAIMFDLTPGGDGSTGILCIVSKTETNSSALDLESYYIEASGASITVKELINYAIANKFDKYSYHSSGNGCRWWSIILGYHLEKVLRIIPQGSMAEFEAFLAQQSALKPNKIPMPTIQGVFYDGTVTNL</sequence>
<dbReference type="EMBL" id="KN837185">
    <property type="protein sequence ID" value="KIJ35775.1"/>
    <property type="molecule type" value="Genomic_DNA"/>
</dbReference>
<evidence type="ECO:0000313" key="3">
    <source>
        <dbReference type="Proteomes" id="UP000054279"/>
    </source>
</evidence>
<proteinExistence type="predicted"/>
<evidence type="ECO:0000313" key="2">
    <source>
        <dbReference type="EMBL" id="KIJ35775.1"/>
    </source>
</evidence>
<keyword evidence="3" id="KW-1185">Reference proteome</keyword>
<dbReference type="HOGENOM" id="CLU_085826_1_0_1"/>